<keyword evidence="1" id="KW-0732">Signal</keyword>
<accession>A0ABX9A2L7</accession>
<dbReference type="InterPro" id="IPR038765">
    <property type="entry name" value="Papain-like_cys_pep_sf"/>
</dbReference>
<dbReference type="SUPFAM" id="SSF54001">
    <property type="entry name" value="Cysteine proteinases"/>
    <property type="match status" value="1"/>
</dbReference>
<evidence type="ECO:0000313" key="3">
    <source>
        <dbReference type="Proteomes" id="UP000824300"/>
    </source>
</evidence>
<feature type="signal peptide" evidence="1">
    <location>
        <begin position="1"/>
        <end position="33"/>
    </location>
</feature>
<name>A0ABX9A2L7_9SPHN</name>
<dbReference type="Pfam" id="PF06035">
    <property type="entry name" value="Peptidase_C93"/>
    <property type="match status" value="1"/>
</dbReference>
<evidence type="ECO:0000256" key="1">
    <source>
        <dbReference type="SAM" id="SignalP"/>
    </source>
</evidence>
<feature type="chain" id="PRO_5046287354" evidence="1">
    <location>
        <begin position="34"/>
        <end position="272"/>
    </location>
</feature>
<proteinExistence type="predicted"/>
<gene>
    <name evidence="2" type="ORF">K3162_06020</name>
</gene>
<organism evidence="2 3">
    <name type="scientific">Qipengyuania xiapuensis</name>
    <dbReference type="NCBI Taxonomy" id="2867236"/>
    <lineage>
        <taxon>Bacteria</taxon>
        <taxon>Pseudomonadati</taxon>
        <taxon>Pseudomonadota</taxon>
        <taxon>Alphaproteobacteria</taxon>
        <taxon>Sphingomonadales</taxon>
        <taxon>Erythrobacteraceae</taxon>
        <taxon>Qipengyuania</taxon>
    </lineage>
</organism>
<evidence type="ECO:0000313" key="2">
    <source>
        <dbReference type="EMBL" id="QZD93558.1"/>
    </source>
</evidence>
<dbReference type="RefSeq" id="WP_221429242.1">
    <property type="nucleotide sequence ID" value="NZ_CP081296.1"/>
</dbReference>
<dbReference type="EMBL" id="CP081296">
    <property type="protein sequence ID" value="QZD93558.1"/>
    <property type="molecule type" value="Genomic_DNA"/>
</dbReference>
<sequence>MNRHSLAKAFPAALLLASATSGLPAAQAQTAQAGPLQMVQSIPQSADCVFEERAEEPAEEAFVMPTTGFVFTLPSDEPEMAKETHHCAPPLPPPPVRPPNPSLFRMIAMPVGYEAAPMTKWDSVRLADLGEEAGPWRELITNASQPGARDPVAMVNTWVNWNVRYRDEPPGVDQWSSAPATIRRGFGDCEDFALAKMALLKAIGVPSDDMFLVLLRDRQQGEHAVLAVKQRGRLVILDNRTDMVLPAYQVEDYTPIVSYSGPFAWIYGEVAR</sequence>
<dbReference type="InterPro" id="IPR010319">
    <property type="entry name" value="Transglutaminase-like_Cys_pept"/>
</dbReference>
<keyword evidence="3" id="KW-1185">Reference proteome</keyword>
<reference evidence="2 3" key="1">
    <citation type="submission" date="2021-08" db="EMBL/GenBank/DDBJ databases">
        <title>Comparative Genomics Analysis of the Genus Qipengyuania Reveals Extensive Genetic Diversity and Metabolic Versatility, Including the Description of Fifteen Novel Species.</title>
        <authorList>
            <person name="Liu Y."/>
        </authorList>
    </citation>
    <scope>NUCLEOTIDE SEQUENCE [LARGE SCALE GENOMIC DNA]</scope>
    <source>
        <strain evidence="2 3">1NDW3</strain>
    </source>
</reference>
<dbReference type="Proteomes" id="UP000824300">
    <property type="component" value="Chromosome"/>
</dbReference>
<dbReference type="Gene3D" id="3.10.620.30">
    <property type="match status" value="1"/>
</dbReference>
<dbReference type="PANTHER" id="PTHR39327">
    <property type="match status" value="1"/>
</dbReference>
<dbReference type="PANTHER" id="PTHR39327:SF1">
    <property type="entry name" value="BLR5470 PROTEIN"/>
    <property type="match status" value="1"/>
</dbReference>
<protein>
    <submittedName>
        <fullName evidence="2">Transglutaminase-like cysteine peptidase</fullName>
    </submittedName>
</protein>